<dbReference type="Pfam" id="PF02458">
    <property type="entry name" value="Transferase"/>
    <property type="match status" value="1"/>
</dbReference>
<dbReference type="AlphaFoldDB" id="A0AAV2FRA0"/>
<evidence type="ECO:0000313" key="3">
    <source>
        <dbReference type="EMBL" id="CAL1400871.1"/>
    </source>
</evidence>
<organism evidence="3 4">
    <name type="scientific">Linum trigynum</name>
    <dbReference type="NCBI Taxonomy" id="586398"/>
    <lineage>
        <taxon>Eukaryota</taxon>
        <taxon>Viridiplantae</taxon>
        <taxon>Streptophyta</taxon>
        <taxon>Embryophyta</taxon>
        <taxon>Tracheophyta</taxon>
        <taxon>Spermatophyta</taxon>
        <taxon>Magnoliopsida</taxon>
        <taxon>eudicotyledons</taxon>
        <taxon>Gunneridae</taxon>
        <taxon>Pentapetalae</taxon>
        <taxon>rosids</taxon>
        <taxon>fabids</taxon>
        <taxon>Malpighiales</taxon>
        <taxon>Linaceae</taxon>
        <taxon>Linum</taxon>
    </lineage>
</organism>
<dbReference type="InterPro" id="IPR023213">
    <property type="entry name" value="CAT-like_dom_sf"/>
</dbReference>
<comment type="similarity">
    <text evidence="1">Belongs to the plant acyltransferase family.</text>
</comment>
<dbReference type="InterPro" id="IPR050898">
    <property type="entry name" value="Plant_acyltransferase"/>
</dbReference>
<dbReference type="PANTHER" id="PTHR31147">
    <property type="entry name" value="ACYL TRANSFERASE 4"/>
    <property type="match status" value="1"/>
</dbReference>
<keyword evidence="4" id="KW-1185">Reference proteome</keyword>
<accession>A0AAV2FRA0</accession>
<gene>
    <name evidence="3" type="ORF">LTRI10_LOCUS40970</name>
</gene>
<dbReference type="Gene3D" id="3.30.559.10">
    <property type="entry name" value="Chloramphenicol acetyltransferase-like domain"/>
    <property type="match status" value="2"/>
</dbReference>
<keyword evidence="2" id="KW-0808">Transferase</keyword>
<name>A0AAV2FRA0_9ROSI</name>
<dbReference type="PANTHER" id="PTHR31147:SF66">
    <property type="entry name" value="OS05G0315700 PROTEIN"/>
    <property type="match status" value="1"/>
</dbReference>
<evidence type="ECO:0000256" key="2">
    <source>
        <dbReference type="ARBA" id="ARBA00022679"/>
    </source>
</evidence>
<dbReference type="Proteomes" id="UP001497516">
    <property type="component" value="Chromosome 7"/>
</dbReference>
<proteinExistence type="inferred from homology"/>
<dbReference type="EMBL" id="OZ034820">
    <property type="protein sequence ID" value="CAL1400871.1"/>
    <property type="molecule type" value="Genomic_DNA"/>
</dbReference>
<protein>
    <submittedName>
        <fullName evidence="3">Uncharacterized protein</fullName>
    </submittedName>
</protein>
<evidence type="ECO:0000313" key="4">
    <source>
        <dbReference type="Proteomes" id="UP001497516"/>
    </source>
</evidence>
<dbReference type="GO" id="GO:0016740">
    <property type="term" value="F:transferase activity"/>
    <property type="evidence" value="ECO:0007669"/>
    <property type="project" value="UniProtKB-KW"/>
</dbReference>
<sequence>MRDAPSLVQFMSAISEIAQGSHCPFIPPMWERHFLSARSSPCLTQTHREYLQQATADNSNTLTTMPLNFDNMTQKSFFFVRSQLFALRRYAPPHLGQSYSQFEILASCLWKDRTVALRPEPQENIRVICLVSM</sequence>
<reference evidence="3 4" key="1">
    <citation type="submission" date="2024-04" db="EMBL/GenBank/DDBJ databases">
        <authorList>
            <person name="Fracassetti M."/>
        </authorList>
    </citation>
    <scope>NUCLEOTIDE SEQUENCE [LARGE SCALE GENOMIC DNA]</scope>
</reference>
<evidence type="ECO:0000256" key="1">
    <source>
        <dbReference type="ARBA" id="ARBA00009861"/>
    </source>
</evidence>